<keyword evidence="7" id="KW-0547">Nucleotide-binding</keyword>
<dbReference type="Pfam" id="PF00512">
    <property type="entry name" value="HisKA"/>
    <property type="match status" value="1"/>
</dbReference>
<evidence type="ECO:0000313" key="15">
    <source>
        <dbReference type="EMBL" id="MFD0959757.1"/>
    </source>
</evidence>
<dbReference type="SUPFAM" id="SSF47384">
    <property type="entry name" value="Homodimeric domain of signal transducing histidine kinase"/>
    <property type="match status" value="1"/>
</dbReference>
<dbReference type="PROSITE" id="PS50109">
    <property type="entry name" value="HIS_KIN"/>
    <property type="match status" value="1"/>
</dbReference>
<dbReference type="PRINTS" id="PR00344">
    <property type="entry name" value="BCTRLSENSOR"/>
</dbReference>
<dbReference type="RefSeq" id="WP_377564008.1">
    <property type="nucleotide sequence ID" value="NZ_JBHTJZ010000011.1"/>
</dbReference>
<keyword evidence="10" id="KW-0902">Two-component regulatory system</keyword>
<evidence type="ECO:0000256" key="6">
    <source>
        <dbReference type="ARBA" id="ARBA00022679"/>
    </source>
</evidence>
<feature type="coiled-coil region" evidence="12">
    <location>
        <begin position="53"/>
        <end position="87"/>
    </location>
</feature>
<dbReference type="PROSITE" id="PS50885">
    <property type="entry name" value="HAMP"/>
    <property type="match status" value="1"/>
</dbReference>
<evidence type="ECO:0000256" key="11">
    <source>
        <dbReference type="ARBA" id="ARBA00023136"/>
    </source>
</evidence>
<dbReference type="InterPro" id="IPR004358">
    <property type="entry name" value="Sig_transdc_His_kin-like_C"/>
</dbReference>
<protein>
    <recommendedName>
        <fullName evidence="3">histidine kinase</fullName>
        <ecNumber evidence="3">2.7.13.3</ecNumber>
    </recommendedName>
</protein>
<evidence type="ECO:0000256" key="7">
    <source>
        <dbReference type="ARBA" id="ARBA00022741"/>
    </source>
</evidence>
<evidence type="ECO:0000259" key="14">
    <source>
        <dbReference type="PROSITE" id="PS50885"/>
    </source>
</evidence>
<dbReference type="CDD" id="cd00082">
    <property type="entry name" value="HisKA"/>
    <property type="match status" value="1"/>
</dbReference>
<dbReference type="InterPro" id="IPR003661">
    <property type="entry name" value="HisK_dim/P_dom"/>
</dbReference>
<dbReference type="Pfam" id="PF02518">
    <property type="entry name" value="HATPase_c"/>
    <property type="match status" value="1"/>
</dbReference>
<evidence type="ECO:0000313" key="16">
    <source>
        <dbReference type="Proteomes" id="UP001596989"/>
    </source>
</evidence>
<dbReference type="SUPFAM" id="SSF55874">
    <property type="entry name" value="ATPase domain of HSP90 chaperone/DNA topoisomerase II/histidine kinase"/>
    <property type="match status" value="1"/>
</dbReference>
<evidence type="ECO:0000256" key="2">
    <source>
        <dbReference type="ARBA" id="ARBA00004651"/>
    </source>
</evidence>
<name>A0ABW3HQC2_9BACL</name>
<comment type="subcellular location">
    <subcellularLocation>
        <location evidence="2">Cell membrane</location>
        <topology evidence="2">Multi-pass membrane protein</topology>
    </subcellularLocation>
</comment>
<evidence type="ECO:0000256" key="3">
    <source>
        <dbReference type="ARBA" id="ARBA00012438"/>
    </source>
</evidence>
<keyword evidence="6" id="KW-0808">Transferase</keyword>
<reference evidence="16" key="1">
    <citation type="journal article" date="2019" name="Int. J. Syst. Evol. Microbiol.">
        <title>The Global Catalogue of Microorganisms (GCM) 10K type strain sequencing project: providing services to taxonomists for standard genome sequencing and annotation.</title>
        <authorList>
            <consortium name="The Broad Institute Genomics Platform"/>
            <consortium name="The Broad Institute Genome Sequencing Center for Infectious Disease"/>
            <person name="Wu L."/>
            <person name="Ma J."/>
        </authorList>
    </citation>
    <scope>NUCLEOTIDE SEQUENCE [LARGE SCALE GENOMIC DNA]</scope>
    <source>
        <strain evidence="16">CCUG 59129</strain>
    </source>
</reference>
<evidence type="ECO:0000256" key="4">
    <source>
        <dbReference type="ARBA" id="ARBA00022475"/>
    </source>
</evidence>
<dbReference type="InterPro" id="IPR050736">
    <property type="entry name" value="Sensor_HK_Regulatory"/>
</dbReference>
<evidence type="ECO:0000256" key="5">
    <source>
        <dbReference type="ARBA" id="ARBA00022553"/>
    </source>
</evidence>
<dbReference type="PANTHER" id="PTHR43711">
    <property type="entry name" value="TWO-COMPONENT HISTIDINE KINASE"/>
    <property type="match status" value="1"/>
</dbReference>
<dbReference type="Gene3D" id="1.10.287.130">
    <property type="match status" value="1"/>
</dbReference>
<feature type="domain" description="HAMP" evidence="14">
    <location>
        <begin position="24"/>
        <end position="79"/>
    </location>
</feature>
<dbReference type="InterPro" id="IPR003660">
    <property type="entry name" value="HAMP_dom"/>
</dbReference>
<comment type="caution">
    <text evidence="15">The sequence shown here is derived from an EMBL/GenBank/DDBJ whole genome shotgun (WGS) entry which is preliminary data.</text>
</comment>
<accession>A0ABW3HQC2</accession>
<evidence type="ECO:0000256" key="1">
    <source>
        <dbReference type="ARBA" id="ARBA00000085"/>
    </source>
</evidence>
<dbReference type="EC" id="2.7.13.3" evidence="3"/>
<dbReference type="PANTHER" id="PTHR43711:SF1">
    <property type="entry name" value="HISTIDINE KINASE 1"/>
    <property type="match status" value="1"/>
</dbReference>
<sequence length="317" mass="36652">MTWLWIGLSVVLLFLYVRERLRYRRLSRSVTYMTGKLDEIAEREDGSGERLRLMAADKELRELLRAINELQERARRSQSDYRKTELAMRKMLANVSHDLKTPLTVVIGYAEMLHQQENLTDEERSRLLGKVYEKTLEVLTLIEQFFDLAKLEAEDSKLELKRLEVSELCRRSILAYYELLASRGFTVDVGIPDESVHVYGNEEALLRILDNLISNAIRYGSDGGYIGLFLRLEQEEVRIEVTDRGRGIQESDLDRVFERLYTLDDSRNRNFQGSGLGLTITKRLAQQMKGSVELASQPGVQTTFTVVIPRMKPLLKK</sequence>
<evidence type="ECO:0000256" key="9">
    <source>
        <dbReference type="ARBA" id="ARBA00022840"/>
    </source>
</evidence>
<keyword evidence="4" id="KW-1003">Cell membrane</keyword>
<dbReference type="InterPro" id="IPR003594">
    <property type="entry name" value="HATPase_dom"/>
</dbReference>
<dbReference type="SMART" id="SM00387">
    <property type="entry name" value="HATPase_c"/>
    <property type="match status" value="1"/>
</dbReference>
<keyword evidence="8 15" id="KW-0418">Kinase</keyword>
<evidence type="ECO:0000256" key="10">
    <source>
        <dbReference type="ARBA" id="ARBA00023012"/>
    </source>
</evidence>
<keyword evidence="5" id="KW-0597">Phosphoprotein</keyword>
<dbReference type="GO" id="GO:0016301">
    <property type="term" value="F:kinase activity"/>
    <property type="evidence" value="ECO:0007669"/>
    <property type="project" value="UniProtKB-KW"/>
</dbReference>
<keyword evidence="11" id="KW-0472">Membrane</keyword>
<dbReference type="Proteomes" id="UP001596989">
    <property type="component" value="Unassembled WGS sequence"/>
</dbReference>
<evidence type="ECO:0000256" key="8">
    <source>
        <dbReference type="ARBA" id="ARBA00022777"/>
    </source>
</evidence>
<feature type="domain" description="Histidine kinase" evidence="13">
    <location>
        <begin position="94"/>
        <end position="312"/>
    </location>
</feature>
<dbReference type="InterPro" id="IPR036097">
    <property type="entry name" value="HisK_dim/P_sf"/>
</dbReference>
<dbReference type="InterPro" id="IPR036890">
    <property type="entry name" value="HATPase_C_sf"/>
</dbReference>
<dbReference type="Gene3D" id="3.30.565.10">
    <property type="entry name" value="Histidine kinase-like ATPase, C-terminal domain"/>
    <property type="match status" value="1"/>
</dbReference>
<dbReference type="SMART" id="SM00388">
    <property type="entry name" value="HisKA"/>
    <property type="match status" value="1"/>
</dbReference>
<evidence type="ECO:0000259" key="13">
    <source>
        <dbReference type="PROSITE" id="PS50109"/>
    </source>
</evidence>
<keyword evidence="9" id="KW-0067">ATP-binding</keyword>
<organism evidence="15 16">
    <name type="scientific">Paenibacillus chungangensis</name>
    <dbReference type="NCBI Taxonomy" id="696535"/>
    <lineage>
        <taxon>Bacteria</taxon>
        <taxon>Bacillati</taxon>
        <taxon>Bacillota</taxon>
        <taxon>Bacilli</taxon>
        <taxon>Bacillales</taxon>
        <taxon>Paenibacillaceae</taxon>
        <taxon>Paenibacillus</taxon>
    </lineage>
</organism>
<proteinExistence type="predicted"/>
<keyword evidence="12" id="KW-0175">Coiled coil</keyword>
<dbReference type="EMBL" id="JBHTJZ010000011">
    <property type="protein sequence ID" value="MFD0959757.1"/>
    <property type="molecule type" value="Genomic_DNA"/>
</dbReference>
<comment type="catalytic activity">
    <reaction evidence="1">
        <text>ATP + protein L-histidine = ADP + protein N-phospho-L-histidine.</text>
        <dbReference type="EC" id="2.7.13.3"/>
    </reaction>
</comment>
<keyword evidence="16" id="KW-1185">Reference proteome</keyword>
<dbReference type="InterPro" id="IPR005467">
    <property type="entry name" value="His_kinase_dom"/>
</dbReference>
<evidence type="ECO:0000256" key="12">
    <source>
        <dbReference type="SAM" id="Coils"/>
    </source>
</evidence>
<gene>
    <name evidence="15" type="ORF">ACFQ2I_10185</name>
</gene>